<proteinExistence type="predicted"/>
<evidence type="ECO:0000313" key="2">
    <source>
        <dbReference type="EMBL" id="CCA14788.1"/>
    </source>
</evidence>
<dbReference type="InterPro" id="IPR036452">
    <property type="entry name" value="Ribo_hydro-like"/>
</dbReference>
<reference evidence="2" key="2">
    <citation type="submission" date="2011-02" db="EMBL/GenBank/DDBJ databases">
        <authorList>
            <person name="MacLean D."/>
        </authorList>
    </citation>
    <scope>NUCLEOTIDE SEQUENCE</scope>
</reference>
<reference evidence="2" key="1">
    <citation type="journal article" date="2011" name="PLoS Biol.">
        <title>Gene gain and loss during evolution of obligate parasitism in the white rust pathogen of Arabidopsis thaliana.</title>
        <authorList>
            <person name="Kemen E."/>
            <person name="Gardiner A."/>
            <person name="Schultz-Larsen T."/>
            <person name="Kemen A.C."/>
            <person name="Balmuth A.L."/>
            <person name="Robert-Seilaniantz A."/>
            <person name="Bailey K."/>
            <person name="Holub E."/>
            <person name="Studholme D.J."/>
            <person name="Maclean D."/>
            <person name="Jones J.D."/>
        </authorList>
    </citation>
    <scope>NUCLEOTIDE SEQUENCE</scope>
</reference>
<dbReference type="EMBL" id="FR824051">
    <property type="protein sequence ID" value="CCA14788.1"/>
    <property type="molecule type" value="Genomic_DNA"/>
</dbReference>
<dbReference type="GO" id="GO:0016799">
    <property type="term" value="F:hydrolase activity, hydrolyzing N-glycosyl compounds"/>
    <property type="evidence" value="ECO:0007669"/>
    <property type="project" value="InterPro"/>
</dbReference>
<evidence type="ECO:0000256" key="1">
    <source>
        <dbReference type="SAM" id="MobiDB-lite"/>
    </source>
</evidence>
<dbReference type="SUPFAM" id="SSF53590">
    <property type="entry name" value="Nucleoside hydrolase"/>
    <property type="match status" value="1"/>
</dbReference>
<organism evidence="2">
    <name type="scientific">Albugo laibachii Nc14</name>
    <dbReference type="NCBI Taxonomy" id="890382"/>
    <lineage>
        <taxon>Eukaryota</taxon>
        <taxon>Sar</taxon>
        <taxon>Stramenopiles</taxon>
        <taxon>Oomycota</taxon>
        <taxon>Peronosporomycetes</taxon>
        <taxon>Albuginales</taxon>
        <taxon>Albuginaceae</taxon>
        <taxon>Albugo</taxon>
    </lineage>
</organism>
<feature type="region of interest" description="Disordered" evidence="1">
    <location>
        <begin position="392"/>
        <end position="411"/>
    </location>
</feature>
<name>F0W163_9STRA</name>
<dbReference type="HOGENOM" id="CLU_540157_0_0_1"/>
<gene>
    <name evidence="2" type="primary">AlNc14C6G839</name>
    <name evidence="2" type="ORF">ALNC14_009310</name>
</gene>
<protein>
    <submittedName>
        <fullName evidence="2">AlNc14C6G839 protein</fullName>
    </submittedName>
</protein>
<dbReference type="AlphaFoldDB" id="F0W163"/>
<accession>F0W163</accession>
<dbReference type="Gene3D" id="3.90.245.10">
    <property type="entry name" value="Ribonucleoside hydrolase-like"/>
    <property type="match status" value="1"/>
</dbReference>
<sequence length="505" mass="57402">MNRIRSLLPAGYISVLCLTSSAFGRRSCVVLTDLEPDDLASMTGMAKASKFKHDCQMLVVAHVFPDGAKSEYDILHHPKKEHVLMDVEMGHHNTPKVEMRHHNTPEVEMGDHNTPKVEMRHHNTPEVEMGDHNTPEAEKKNELSKAALLREIFKAKGSDFKLYKGSGVIPFEVYVRTRRTDASEAIAELIKDPSISEIRILIIAPSTDLELALKKFDTGNEHMQKIKDIYWAAGWGVPRIGMQRTGSFNWYKDLIASYYLLDRYDLRDKIVVVPKLSHKYGINMDIKTFPDLVNVLHKLQEEKVFIIEMILQKQVAWDILIREMFKQNVEMNGVVNTQFCALDIVTTVLMFSDVGRFEEHIEYTLTVGEIFKGSTAPKLYVTYPNEPVVKKPKQGPITKAHHSEDQDPGAPRIVPQYPEGYHLSFTHKFVSMINDVGVKNDDVSVLANGQHGKGKRYIGGGTFQSHFMGLINQYLPSHPNVETPSQRRYIHATTVMRLLKAFLVL</sequence>